<evidence type="ECO:0000313" key="1">
    <source>
        <dbReference type="EMBL" id="SIS91371.1"/>
    </source>
</evidence>
<proteinExistence type="predicted"/>
<reference evidence="2" key="1">
    <citation type="submission" date="2017-01" db="EMBL/GenBank/DDBJ databases">
        <authorList>
            <person name="Varghese N."/>
            <person name="Submissions S."/>
        </authorList>
    </citation>
    <scope>NUCLEOTIDE SEQUENCE [LARGE SCALE GENOMIC DNA]</scope>
    <source>
        <strain evidence="2">DSM 24913</strain>
    </source>
</reference>
<dbReference type="Proteomes" id="UP000185639">
    <property type="component" value="Unassembled WGS sequence"/>
</dbReference>
<sequence>MPVHGTVEAVMDTLEGAKEVAKVIRQSGYLLEKSDLKRVLADLTASVSEAKMELTLLQDVIEEKDAELIRMHEAIVYRGNLKRRGDGYYKTLDGRPFGQPYCSYCWEKDSHLFHLHNKILSRDTRVCPHCKNEYQAVRTPFLDAVNVA</sequence>
<dbReference type="AlphaFoldDB" id="A0A1N7MZJ9"/>
<dbReference type="EMBL" id="FTOH01000006">
    <property type="protein sequence ID" value="SIS91371.1"/>
    <property type="molecule type" value="Genomic_DNA"/>
</dbReference>
<dbReference type="OrthoDB" id="6119186at2"/>
<dbReference type="STRING" id="484498.SAMN05421686_10673"/>
<keyword evidence="2" id="KW-1185">Reference proteome</keyword>
<dbReference type="RefSeq" id="WP_076515903.1">
    <property type="nucleotide sequence ID" value="NZ_BAABWH010000004.1"/>
</dbReference>
<gene>
    <name evidence="1" type="ORF">SAMN05421686_10673</name>
</gene>
<evidence type="ECO:0000313" key="2">
    <source>
        <dbReference type="Proteomes" id="UP000185639"/>
    </source>
</evidence>
<protein>
    <submittedName>
        <fullName evidence="1">Uncharacterized protein</fullName>
    </submittedName>
</protein>
<accession>A0A1N7MZJ9</accession>
<name>A0A1N7MZJ9_9GAMM</name>
<organism evidence="1 2">
    <name type="scientific">Thalassolituus maritimus</name>
    <dbReference type="NCBI Taxonomy" id="484498"/>
    <lineage>
        <taxon>Bacteria</taxon>
        <taxon>Pseudomonadati</taxon>
        <taxon>Pseudomonadota</taxon>
        <taxon>Gammaproteobacteria</taxon>
        <taxon>Oceanospirillales</taxon>
        <taxon>Oceanospirillaceae</taxon>
        <taxon>Thalassolituus</taxon>
    </lineage>
</organism>